<dbReference type="EMBL" id="JAAATY010000036">
    <property type="protein sequence ID" value="NRN70312.1"/>
    <property type="molecule type" value="Genomic_DNA"/>
</dbReference>
<evidence type="ECO:0000313" key="2">
    <source>
        <dbReference type="Proteomes" id="UP000763557"/>
    </source>
</evidence>
<dbReference type="Proteomes" id="UP000763557">
    <property type="component" value="Unassembled WGS sequence"/>
</dbReference>
<protein>
    <submittedName>
        <fullName evidence="1">Uncharacterized protein</fullName>
    </submittedName>
</protein>
<gene>
    <name evidence="1" type="ORF">GC106_75770</name>
</gene>
<organism evidence="1 2">
    <name type="scientific">Kibdelosporangium persicum</name>
    <dbReference type="NCBI Taxonomy" id="2698649"/>
    <lineage>
        <taxon>Bacteria</taxon>
        <taxon>Bacillati</taxon>
        <taxon>Actinomycetota</taxon>
        <taxon>Actinomycetes</taxon>
        <taxon>Pseudonocardiales</taxon>
        <taxon>Pseudonocardiaceae</taxon>
        <taxon>Kibdelosporangium</taxon>
    </lineage>
</organism>
<reference evidence="1 2" key="1">
    <citation type="submission" date="2020-01" db="EMBL/GenBank/DDBJ databases">
        <title>Kibdelosporangium persica a novel Actinomycetes from a hot desert in Iran.</title>
        <authorList>
            <person name="Safaei N."/>
            <person name="Zaburannyi N."/>
            <person name="Mueller R."/>
            <person name="Wink J."/>
        </authorList>
    </citation>
    <scope>NUCLEOTIDE SEQUENCE [LARGE SCALE GENOMIC DNA]</scope>
    <source>
        <strain evidence="1 2">4NS15</strain>
    </source>
</reference>
<sequence length="80" mass="8610">MFEELRAAAGANPPRRFALCQILPGDGGFNGKIIAWGLAHEDKVQVNSVEPGMSGHLSSMDSVSFLFGDSCEVVWIDCEP</sequence>
<accession>A0ABX2FGA1</accession>
<proteinExistence type="predicted"/>
<evidence type="ECO:0000313" key="1">
    <source>
        <dbReference type="EMBL" id="NRN70312.1"/>
    </source>
</evidence>
<name>A0ABX2FGA1_9PSEU</name>
<comment type="caution">
    <text evidence="1">The sequence shown here is derived from an EMBL/GenBank/DDBJ whole genome shotgun (WGS) entry which is preliminary data.</text>
</comment>
<keyword evidence="2" id="KW-1185">Reference proteome</keyword>